<organism evidence="1 2">
    <name type="scientific">Rattus norvegicus</name>
    <name type="common">Rat</name>
    <dbReference type="NCBI Taxonomy" id="10116"/>
    <lineage>
        <taxon>Eukaryota</taxon>
        <taxon>Metazoa</taxon>
        <taxon>Chordata</taxon>
        <taxon>Craniata</taxon>
        <taxon>Vertebrata</taxon>
        <taxon>Euteleostomi</taxon>
        <taxon>Mammalia</taxon>
        <taxon>Eutheria</taxon>
        <taxon>Euarchontoglires</taxon>
        <taxon>Glires</taxon>
        <taxon>Rodentia</taxon>
        <taxon>Myomorpha</taxon>
        <taxon>Muroidea</taxon>
        <taxon>Muridae</taxon>
        <taxon>Murinae</taxon>
        <taxon>Rattus</taxon>
    </lineage>
</organism>
<evidence type="ECO:0000313" key="2">
    <source>
        <dbReference type="Proteomes" id="UP000234681"/>
    </source>
</evidence>
<dbReference type="Proteomes" id="UP000234681">
    <property type="component" value="Chromosome 20"/>
</dbReference>
<protein>
    <submittedName>
        <fullName evidence="1">RCG60994</fullName>
    </submittedName>
</protein>
<dbReference type="AlphaFoldDB" id="A6JKR1"/>
<name>A6JKR1_RAT</name>
<sequence>MGLCNYAVIYKHRINVSNETCLFFISQEEELCWQVEWWSRVLVSLLRLQCQPDPSTDASSQPSDAFLPFWSLLLPWDENQDEAMSG</sequence>
<evidence type="ECO:0000313" key="1">
    <source>
        <dbReference type="EMBL" id="EDL97277.1"/>
    </source>
</evidence>
<proteinExistence type="predicted"/>
<accession>A6JKR1</accession>
<dbReference type="EMBL" id="CH473988">
    <property type="protein sequence ID" value="EDL97277.1"/>
    <property type="molecule type" value="Genomic_DNA"/>
</dbReference>
<reference evidence="2" key="1">
    <citation type="submission" date="2005-09" db="EMBL/GenBank/DDBJ databases">
        <authorList>
            <person name="Mural R.J."/>
            <person name="Li P.W."/>
            <person name="Adams M.D."/>
            <person name="Amanatides P.G."/>
            <person name="Baden-Tillson H."/>
            <person name="Barnstead M."/>
            <person name="Chin S.H."/>
            <person name="Dew I."/>
            <person name="Evans C.A."/>
            <person name="Ferriera S."/>
            <person name="Flanigan M."/>
            <person name="Fosler C."/>
            <person name="Glodek A."/>
            <person name="Gu Z."/>
            <person name="Holt R.A."/>
            <person name="Jennings D."/>
            <person name="Kraft C.L."/>
            <person name="Lu F."/>
            <person name="Nguyen T."/>
            <person name="Nusskern D.R."/>
            <person name="Pfannkoch C.M."/>
            <person name="Sitter C."/>
            <person name="Sutton G.G."/>
            <person name="Venter J.C."/>
            <person name="Wang Z."/>
            <person name="Woodage T."/>
            <person name="Zheng X.H."/>
            <person name="Zhong F."/>
        </authorList>
    </citation>
    <scope>NUCLEOTIDE SEQUENCE [LARGE SCALE GENOMIC DNA]</scope>
    <source>
        <strain>BN</strain>
        <strain evidence="2">Sprague-Dawley</strain>
    </source>
</reference>
<gene>
    <name evidence="1" type="ORF">rCG_60994</name>
</gene>